<proteinExistence type="predicted"/>
<accession>A0ABT9ZJS1</accession>
<reference evidence="2 3" key="1">
    <citation type="submission" date="2023-07" db="EMBL/GenBank/DDBJ databases">
        <title>Genomic Encyclopedia of Type Strains, Phase IV (KMG-IV): sequencing the most valuable type-strain genomes for metagenomic binning, comparative biology and taxonomic classification.</title>
        <authorList>
            <person name="Goeker M."/>
        </authorList>
    </citation>
    <scope>NUCLEOTIDE SEQUENCE [LARGE SCALE GENOMIC DNA]</scope>
    <source>
        <strain evidence="2 3">DSM 29005</strain>
    </source>
</reference>
<keyword evidence="1" id="KW-0812">Transmembrane</keyword>
<dbReference type="Proteomes" id="UP001234495">
    <property type="component" value="Unassembled WGS sequence"/>
</dbReference>
<dbReference type="RefSeq" id="WP_307344631.1">
    <property type="nucleotide sequence ID" value="NZ_JAUSUD010000022.1"/>
</dbReference>
<sequence length="99" mass="11258">MELIIIGMLIVSILICATFFSKGKPRKSKFIVWGLTIMLGLAPLLSWIISISYTMVDDNPWTGILLLLILFPTIFLIGFILLLIGIFLRQNKMKETIKM</sequence>
<feature type="transmembrane region" description="Helical" evidence="1">
    <location>
        <begin position="61"/>
        <end position="88"/>
    </location>
</feature>
<name>A0ABT9ZJS1_9BACI</name>
<protein>
    <submittedName>
        <fullName evidence="2">Uncharacterized protein</fullName>
    </submittedName>
</protein>
<comment type="caution">
    <text evidence="2">The sequence shown here is derived from an EMBL/GenBank/DDBJ whole genome shotgun (WGS) entry which is preliminary data.</text>
</comment>
<keyword evidence="1" id="KW-1133">Transmembrane helix</keyword>
<gene>
    <name evidence="2" type="ORF">J2S19_003864</name>
</gene>
<evidence type="ECO:0000313" key="3">
    <source>
        <dbReference type="Proteomes" id="UP001234495"/>
    </source>
</evidence>
<feature type="transmembrane region" description="Helical" evidence="1">
    <location>
        <begin position="30"/>
        <end position="49"/>
    </location>
</feature>
<feature type="transmembrane region" description="Helical" evidence="1">
    <location>
        <begin position="6"/>
        <end position="23"/>
    </location>
</feature>
<keyword evidence="3" id="KW-1185">Reference proteome</keyword>
<evidence type="ECO:0000256" key="1">
    <source>
        <dbReference type="SAM" id="Phobius"/>
    </source>
</evidence>
<dbReference type="EMBL" id="JAUSUD010000022">
    <property type="protein sequence ID" value="MDQ0232542.1"/>
    <property type="molecule type" value="Genomic_DNA"/>
</dbReference>
<evidence type="ECO:0000313" key="2">
    <source>
        <dbReference type="EMBL" id="MDQ0232542.1"/>
    </source>
</evidence>
<organism evidence="2 3">
    <name type="scientific">Metabacillus malikii</name>
    <dbReference type="NCBI Taxonomy" id="1504265"/>
    <lineage>
        <taxon>Bacteria</taxon>
        <taxon>Bacillati</taxon>
        <taxon>Bacillota</taxon>
        <taxon>Bacilli</taxon>
        <taxon>Bacillales</taxon>
        <taxon>Bacillaceae</taxon>
        <taxon>Metabacillus</taxon>
    </lineage>
</organism>
<keyword evidence="1" id="KW-0472">Membrane</keyword>